<evidence type="ECO:0000313" key="7">
    <source>
        <dbReference type="EMBL" id="OBX52287.1"/>
    </source>
</evidence>
<evidence type="ECO:0000313" key="8">
    <source>
        <dbReference type="Proteomes" id="UP000092671"/>
    </source>
</evidence>
<reference evidence="7 8" key="1">
    <citation type="submission" date="2016-06" db="EMBL/GenBank/DDBJ databases">
        <title>Draft genome of Moraxella nonliquefaciens CCUG 60284.</title>
        <authorList>
            <person name="Salva-Serra F."/>
            <person name="Engstrom-Jakobsson H."/>
            <person name="Thorell K."/>
            <person name="Gonzales-Siles L."/>
            <person name="Karlsson R."/>
            <person name="Boulund F."/>
            <person name="Engstrand L."/>
            <person name="Kristiansson E."/>
            <person name="Moore E."/>
        </authorList>
    </citation>
    <scope>NUCLEOTIDE SEQUENCE [LARGE SCALE GENOMIC DNA]</scope>
    <source>
        <strain evidence="7 8">CCUG 60284</strain>
    </source>
</reference>
<dbReference type="Proteomes" id="UP000092671">
    <property type="component" value="Unassembled WGS sequence"/>
</dbReference>
<evidence type="ECO:0000256" key="3">
    <source>
        <dbReference type="ARBA" id="ARBA00022729"/>
    </source>
</evidence>
<name>A0A1B8PMB0_MORNO</name>
<evidence type="ECO:0000256" key="6">
    <source>
        <dbReference type="SAM" id="SignalP"/>
    </source>
</evidence>
<evidence type="ECO:0000256" key="1">
    <source>
        <dbReference type="ARBA" id="ARBA00004442"/>
    </source>
</evidence>
<dbReference type="OrthoDB" id="8562138at2"/>
<feature type="signal peptide" evidence="6">
    <location>
        <begin position="1"/>
        <end position="19"/>
    </location>
</feature>
<sequence>MKKSLLSLTLLCLSLPAASQPNTSALDGLTIGVLASLDANTYATDDKVGVLPLVLYDNDHFYAEGSEFGFYAHKDSKNWFRVGVGHESRHFKPDDATKVALKNLNPRQSSANLVLSYTSITPIGGFEMKAGLDMMDRSGGQTLSLAHRSLFKFADDKLTIYPKFGINWYSDDYNQYYFGVSEQESIKTGMNAHTVKSSYSPFVMVSGKYRFGDHVGAFASTKAQWLSSTQKNSPLTDGKMDIKANMGLTYTF</sequence>
<evidence type="ECO:0000256" key="2">
    <source>
        <dbReference type="ARBA" id="ARBA00005722"/>
    </source>
</evidence>
<dbReference type="PANTHER" id="PTHR38776:SF1">
    <property type="entry name" value="MLTA-INTERACTING PROTEIN-RELATED"/>
    <property type="match status" value="1"/>
</dbReference>
<dbReference type="Pfam" id="PF06629">
    <property type="entry name" value="MipA"/>
    <property type="match status" value="1"/>
</dbReference>
<evidence type="ECO:0000256" key="5">
    <source>
        <dbReference type="ARBA" id="ARBA00023237"/>
    </source>
</evidence>
<accession>A0A1B8PMB0</accession>
<feature type="chain" id="PRO_5008611773" description="MltA-interacting protein" evidence="6">
    <location>
        <begin position="20"/>
        <end position="252"/>
    </location>
</feature>
<evidence type="ECO:0008006" key="9">
    <source>
        <dbReference type="Google" id="ProtNLM"/>
    </source>
</evidence>
<gene>
    <name evidence="7" type="ORF">A9Z60_01000</name>
</gene>
<organism evidence="7 8">
    <name type="scientific">Moraxella nonliquefaciens</name>
    <dbReference type="NCBI Taxonomy" id="478"/>
    <lineage>
        <taxon>Bacteria</taxon>
        <taxon>Pseudomonadati</taxon>
        <taxon>Pseudomonadota</taxon>
        <taxon>Gammaproteobacteria</taxon>
        <taxon>Moraxellales</taxon>
        <taxon>Moraxellaceae</taxon>
        <taxon>Moraxella</taxon>
    </lineage>
</organism>
<keyword evidence="4" id="KW-0472">Membrane</keyword>
<proteinExistence type="inferred from homology"/>
<dbReference type="EMBL" id="LZDN01000001">
    <property type="protein sequence ID" value="OBX52287.1"/>
    <property type="molecule type" value="Genomic_DNA"/>
</dbReference>
<comment type="similarity">
    <text evidence="2">Belongs to the MipA/OmpV family.</text>
</comment>
<dbReference type="GO" id="GO:0009279">
    <property type="term" value="C:cell outer membrane"/>
    <property type="evidence" value="ECO:0007669"/>
    <property type="project" value="UniProtKB-SubCell"/>
</dbReference>
<dbReference type="AlphaFoldDB" id="A0A1B8PMB0"/>
<comment type="caution">
    <text evidence="7">The sequence shown here is derived from an EMBL/GenBank/DDBJ whole genome shotgun (WGS) entry which is preliminary data.</text>
</comment>
<dbReference type="RefSeq" id="WP_066890867.1">
    <property type="nucleotide sequence ID" value="NZ_LZDN01000001.1"/>
</dbReference>
<dbReference type="PANTHER" id="PTHR38776">
    <property type="entry name" value="MLTA-INTERACTING PROTEIN-RELATED"/>
    <property type="match status" value="1"/>
</dbReference>
<dbReference type="InterPro" id="IPR010583">
    <property type="entry name" value="MipA"/>
</dbReference>
<evidence type="ECO:0000256" key="4">
    <source>
        <dbReference type="ARBA" id="ARBA00023136"/>
    </source>
</evidence>
<protein>
    <recommendedName>
        <fullName evidence="9">MltA-interacting protein</fullName>
    </recommendedName>
</protein>
<keyword evidence="5" id="KW-0998">Cell outer membrane</keyword>
<comment type="subcellular location">
    <subcellularLocation>
        <location evidence="1">Cell outer membrane</location>
    </subcellularLocation>
</comment>
<keyword evidence="3 6" id="KW-0732">Signal</keyword>